<evidence type="ECO:0000313" key="2">
    <source>
        <dbReference type="Proteomes" id="UP001152888"/>
    </source>
</evidence>
<name>A0A9P0PPW1_ACAOB</name>
<proteinExistence type="predicted"/>
<comment type="caution">
    <text evidence="1">The sequence shown here is derived from an EMBL/GenBank/DDBJ whole genome shotgun (WGS) entry which is preliminary data.</text>
</comment>
<accession>A0A9P0PPW1</accession>
<dbReference type="EMBL" id="CAKOFQ010007156">
    <property type="protein sequence ID" value="CAH1992800.1"/>
    <property type="molecule type" value="Genomic_DNA"/>
</dbReference>
<gene>
    <name evidence="1" type="ORF">ACAOBT_LOCUS21106</name>
</gene>
<evidence type="ECO:0000313" key="1">
    <source>
        <dbReference type="EMBL" id="CAH1992800.1"/>
    </source>
</evidence>
<dbReference type="Proteomes" id="UP001152888">
    <property type="component" value="Unassembled WGS sequence"/>
</dbReference>
<protein>
    <submittedName>
        <fullName evidence="1">Uncharacterized protein</fullName>
    </submittedName>
</protein>
<reference evidence="1" key="1">
    <citation type="submission" date="2022-03" db="EMBL/GenBank/DDBJ databases">
        <authorList>
            <person name="Sayadi A."/>
        </authorList>
    </citation>
    <scope>NUCLEOTIDE SEQUENCE</scope>
</reference>
<sequence>MSHLLGKVMCYERRGVPDMSMLSLRPEVLHKPYSLI</sequence>
<keyword evidence="2" id="KW-1185">Reference proteome</keyword>
<organism evidence="1 2">
    <name type="scientific">Acanthoscelides obtectus</name>
    <name type="common">Bean weevil</name>
    <name type="synonym">Bruchus obtectus</name>
    <dbReference type="NCBI Taxonomy" id="200917"/>
    <lineage>
        <taxon>Eukaryota</taxon>
        <taxon>Metazoa</taxon>
        <taxon>Ecdysozoa</taxon>
        <taxon>Arthropoda</taxon>
        <taxon>Hexapoda</taxon>
        <taxon>Insecta</taxon>
        <taxon>Pterygota</taxon>
        <taxon>Neoptera</taxon>
        <taxon>Endopterygota</taxon>
        <taxon>Coleoptera</taxon>
        <taxon>Polyphaga</taxon>
        <taxon>Cucujiformia</taxon>
        <taxon>Chrysomeloidea</taxon>
        <taxon>Chrysomelidae</taxon>
        <taxon>Bruchinae</taxon>
        <taxon>Bruchini</taxon>
        <taxon>Acanthoscelides</taxon>
    </lineage>
</organism>
<dbReference type="AlphaFoldDB" id="A0A9P0PPW1"/>